<accession>A0A7X2TDF4</accession>
<feature type="compositionally biased region" description="Low complexity" evidence="1">
    <location>
        <begin position="207"/>
        <end position="243"/>
    </location>
</feature>
<dbReference type="RefSeq" id="WP_154473447.1">
    <property type="nucleotide sequence ID" value="NZ_VUMD01000017.1"/>
</dbReference>
<evidence type="ECO:0000313" key="3">
    <source>
        <dbReference type="Proteomes" id="UP000429958"/>
    </source>
</evidence>
<gene>
    <name evidence="2" type="ORF">FYJ39_15935</name>
</gene>
<sequence>MIKTFNPHYQELEKRAKEENCFIDYQHLTATKEYGAVMCTVSNADGKRVCRMAGNSDITVAQEEAGYMALCTFYGEEIKGVAPVNAGQPQVAQGNRQQAQATQQRSAQTQPQAGTAGERASQPQAGAGNRTPNAEQGNQQPVQQRQTAGPRQAGSAPVTPTNRTQTRNTPTGNGQQAQPTQQRPQGGNAAPAAQPNRAQGTPGNQRGTTAPQQAQTTQQTQPQAGNTGNANVANNGGTTNAAPVNTEAHAADDFQVTLGNFKHKTNNWISVLVKDEVCLNTLRKMANMSNPMDERLKAPIQKVRQYLEAHHLM</sequence>
<feature type="compositionally biased region" description="Low complexity" evidence="1">
    <location>
        <begin position="92"/>
        <end position="114"/>
    </location>
</feature>
<evidence type="ECO:0000256" key="1">
    <source>
        <dbReference type="SAM" id="MobiDB-lite"/>
    </source>
</evidence>
<keyword evidence="3" id="KW-1185">Reference proteome</keyword>
<reference evidence="2 3" key="1">
    <citation type="submission" date="2019-08" db="EMBL/GenBank/DDBJ databases">
        <title>In-depth cultivation of the pig gut microbiome towards novel bacterial diversity and tailored functional studies.</title>
        <authorList>
            <person name="Wylensek D."/>
            <person name="Hitch T.C.A."/>
            <person name="Clavel T."/>
        </authorList>
    </citation>
    <scope>NUCLEOTIDE SEQUENCE [LARGE SCALE GENOMIC DNA]</scope>
    <source>
        <strain evidence="2 3">WCA-389-WT-23D1</strain>
    </source>
</reference>
<proteinExistence type="predicted"/>
<dbReference type="EMBL" id="VUMD01000017">
    <property type="protein sequence ID" value="MSS38004.1"/>
    <property type="molecule type" value="Genomic_DNA"/>
</dbReference>
<feature type="compositionally biased region" description="Low complexity" evidence="1">
    <location>
        <begin position="159"/>
        <end position="200"/>
    </location>
</feature>
<feature type="region of interest" description="Disordered" evidence="1">
    <location>
        <begin position="89"/>
        <end position="243"/>
    </location>
</feature>
<comment type="caution">
    <text evidence="2">The sequence shown here is derived from an EMBL/GenBank/DDBJ whole genome shotgun (WGS) entry which is preliminary data.</text>
</comment>
<name>A0A7X2TDF4_9CLOT</name>
<evidence type="ECO:0000313" key="2">
    <source>
        <dbReference type="EMBL" id="MSS38004.1"/>
    </source>
</evidence>
<protein>
    <submittedName>
        <fullName evidence="2">Uncharacterized protein</fullName>
    </submittedName>
</protein>
<feature type="compositionally biased region" description="Polar residues" evidence="1">
    <location>
        <begin position="130"/>
        <end position="149"/>
    </location>
</feature>
<dbReference type="AlphaFoldDB" id="A0A7X2TDF4"/>
<dbReference type="Proteomes" id="UP000429958">
    <property type="component" value="Unassembled WGS sequence"/>
</dbReference>
<organism evidence="2 3">
    <name type="scientific">Clostridium porci</name>
    <dbReference type="NCBI Taxonomy" id="2605778"/>
    <lineage>
        <taxon>Bacteria</taxon>
        <taxon>Bacillati</taxon>
        <taxon>Bacillota</taxon>
        <taxon>Clostridia</taxon>
        <taxon>Eubacteriales</taxon>
        <taxon>Clostridiaceae</taxon>
        <taxon>Clostridium</taxon>
    </lineage>
</organism>